<dbReference type="RefSeq" id="XP_005793603.1">
    <property type="nucleotide sequence ID" value="XM_005793546.1"/>
</dbReference>
<evidence type="ECO:0000256" key="1">
    <source>
        <dbReference type="SAM" id="MobiDB-lite"/>
    </source>
</evidence>
<dbReference type="Pfam" id="PF13516">
    <property type="entry name" value="LRR_6"/>
    <property type="match status" value="1"/>
</dbReference>
<sequence length="283" mass="30001">MCVPASEPSEVTAAEEEHEAEAPGSDGAAAAVASGPRPQPVRRPIDAPRWLRDACFDLGRAITCVRIDLSANGVTDAGLGELIAAGREGGLRHVVRLDLSHNRLTDAGVCSLADALADGCFRNLCDLRLGGNGFGDPALEQLALALYSPTLQAPIRELNIWRHRGTTAGRQALEAAAAALEAPAQVKPPIAFYLTVAFPSGDKSIGVPASPLDVLEELLSSCLRCAQCRGPDDATRDAIDEVHAKFLQWQERWTFTIDLTPQHTAAAGSQARMSQPGSVKRVK</sequence>
<protein>
    <submittedName>
        <fullName evidence="2">Uncharacterized protein</fullName>
    </submittedName>
</protein>
<feature type="compositionally biased region" description="Low complexity" evidence="1">
    <location>
        <begin position="22"/>
        <end position="36"/>
    </location>
</feature>
<dbReference type="EnsemblProtists" id="EOD41174">
    <property type="protein sequence ID" value="EOD41174"/>
    <property type="gene ID" value="EMIHUDRAFT_448712"/>
</dbReference>
<keyword evidence="3" id="KW-1185">Reference proteome</keyword>
<feature type="region of interest" description="Disordered" evidence="1">
    <location>
        <begin position="1"/>
        <end position="44"/>
    </location>
</feature>
<dbReference type="Proteomes" id="UP000013827">
    <property type="component" value="Unassembled WGS sequence"/>
</dbReference>
<dbReference type="SMART" id="SM00368">
    <property type="entry name" value="LRR_RI"/>
    <property type="match status" value="2"/>
</dbReference>
<dbReference type="PaxDb" id="2903-EOD41174"/>
<proteinExistence type="predicted"/>
<dbReference type="AlphaFoldDB" id="A0A0D3KZI9"/>
<evidence type="ECO:0000313" key="3">
    <source>
        <dbReference type="Proteomes" id="UP000013827"/>
    </source>
</evidence>
<dbReference type="SUPFAM" id="SSF52047">
    <property type="entry name" value="RNI-like"/>
    <property type="match status" value="1"/>
</dbReference>
<dbReference type="InterPro" id="IPR032675">
    <property type="entry name" value="LRR_dom_sf"/>
</dbReference>
<accession>A0A0D3KZI9</accession>
<dbReference type="Gene3D" id="3.80.10.10">
    <property type="entry name" value="Ribonuclease Inhibitor"/>
    <property type="match status" value="1"/>
</dbReference>
<dbReference type="HOGENOM" id="CLU_984934_0_0_1"/>
<feature type="compositionally biased region" description="Low complexity" evidence="1">
    <location>
        <begin position="1"/>
        <end position="12"/>
    </location>
</feature>
<organism evidence="2 3">
    <name type="scientific">Emiliania huxleyi (strain CCMP1516)</name>
    <dbReference type="NCBI Taxonomy" id="280463"/>
    <lineage>
        <taxon>Eukaryota</taxon>
        <taxon>Haptista</taxon>
        <taxon>Haptophyta</taxon>
        <taxon>Prymnesiophyceae</taxon>
        <taxon>Isochrysidales</taxon>
        <taxon>Noelaerhabdaceae</taxon>
        <taxon>Emiliania</taxon>
    </lineage>
</organism>
<dbReference type="InterPro" id="IPR001611">
    <property type="entry name" value="Leu-rich_rpt"/>
</dbReference>
<dbReference type="KEGG" id="ehx:EMIHUDRAFT_448712"/>
<reference evidence="2" key="2">
    <citation type="submission" date="2024-10" db="UniProtKB">
        <authorList>
            <consortium name="EnsemblProtists"/>
        </authorList>
    </citation>
    <scope>IDENTIFICATION</scope>
</reference>
<dbReference type="GeneID" id="17286444"/>
<evidence type="ECO:0000313" key="2">
    <source>
        <dbReference type="EnsemblProtists" id="EOD41174"/>
    </source>
</evidence>
<name>A0A0D3KZI9_EMIH1</name>
<reference evidence="3" key="1">
    <citation type="journal article" date="2013" name="Nature">
        <title>Pan genome of the phytoplankton Emiliania underpins its global distribution.</title>
        <authorList>
            <person name="Read B.A."/>
            <person name="Kegel J."/>
            <person name="Klute M.J."/>
            <person name="Kuo A."/>
            <person name="Lefebvre S.C."/>
            <person name="Maumus F."/>
            <person name="Mayer C."/>
            <person name="Miller J."/>
            <person name="Monier A."/>
            <person name="Salamov A."/>
            <person name="Young J."/>
            <person name="Aguilar M."/>
            <person name="Claverie J.M."/>
            <person name="Frickenhaus S."/>
            <person name="Gonzalez K."/>
            <person name="Herman E.K."/>
            <person name="Lin Y.C."/>
            <person name="Napier J."/>
            <person name="Ogata H."/>
            <person name="Sarno A.F."/>
            <person name="Shmutz J."/>
            <person name="Schroeder D."/>
            <person name="de Vargas C."/>
            <person name="Verret F."/>
            <person name="von Dassow P."/>
            <person name="Valentin K."/>
            <person name="Van de Peer Y."/>
            <person name="Wheeler G."/>
            <person name="Dacks J.B."/>
            <person name="Delwiche C.F."/>
            <person name="Dyhrman S.T."/>
            <person name="Glockner G."/>
            <person name="John U."/>
            <person name="Richards T."/>
            <person name="Worden A.Z."/>
            <person name="Zhang X."/>
            <person name="Grigoriev I.V."/>
            <person name="Allen A.E."/>
            <person name="Bidle K."/>
            <person name="Borodovsky M."/>
            <person name="Bowler C."/>
            <person name="Brownlee C."/>
            <person name="Cock J.M."/>
            <person name="Elias M."/>
            <person name="Gladyshev V.N."/>
            <person name="Groth M."/>
            <person name="Guda C."/>
            <person name="Hadaegh A."/>
            <person name="Iglesias-Rodriguez M.D."/>
            <person name="Jenkins J."/>
            <person name="Jones B.M."/>
            <person name="Lawson T."/>
            <person name="Leese F."/>
            <person name="Lindquist E."/>
            <person name="Lobanov A."/>
            <person name="Lomsadze A."/>
            <person name="Malik S.B."/>
            <person name="Marsh M.E."/>
            <person name="Mackinder L."/>
            <person name="Mock T."/>
            <person name="Mueller-Roeber B."/>
            <person name="Pagarete A."/>
            <person name="Parker M."/>
            <person name="Probert I."/>
            <person name="Quesneville H."/>
            <person name="Raines C."/>
            <person name="Rensing S.A."/>
            <person name="Riano-Pachon D.M."/>
            <person name="Richier S."/>
            <person name="Rokitta S."/>
            <person name="Shiraiwa Y."/>
            <person name="Soanes D.M."/>
            <person name="van der Giezen M."/>
            <person name="Wahlund T.M."/>
            <person name="Williams B."/>
            <person name="Wilson W."/>
            <person name="Wolfe G."/>
            <person name="Wurch L.L."/>
        </authorList>
    </citation>
    <scope>NUCLEOTIDE SEQUENCE</scope>
</reference>